<dbReference type="RefSeq" id="WP_188563723.1">
    <property type="nucleotide sequence ID" value="NZ_BMGY01000064.1"/>
</dbReference>
<dbReference type="PANTHER" id="PTHR42852">
    <property type="entry name" value="THIOL:DISULFIDE INTERCHANGE PROTEIN DSBE"/>
    <property type="match status" value="1"/>
</dbReference>
<dbReference type="InterPro" id="IPR036249">
    <property type="entry name" value="Thioredoxin-like_sf"/>
</dbReference>
<dbReference type="InterPro" id="IPR050553">
    <property type="entry name" value="Thioredoxin_ResA/DsbE_sf"/>
</dbReference>
<dbReference type="PROSITE" id="PS51352">
    <property type="entry name" value="THIOREDOXIN_2"/>
    <property type="match status" value="1"/>
</dbReference>
<feature type="domain" description="Thioredoxin" evidence="2">
    <location>
        <begin position="329"/>
        <end position="471"/>
    </location>
</feature>
<dbReference type="EMBL" id="BMGY01000064">
    <property type="protein sequence ID" value="GGH91114.1"/>
    <property type="molecule type" value="Genomic_DNA"/>
</dbReference>
<name>A0ABQ2AJ36_9BACT</name>
<reference evidence="4" key="1">
    <citation type="journal article" date="2019" name="Int. J. Syst. Evol. Microbiol.">
        <title>The Global Catalogue of Microorganisms (GCM) 10K type strain sequencing project: providing services to taxonomists for standard genome sequencing and annotation.</title>
        <authorList>
            <consortium name="The Broad Institute Genomics Platform"/>
            <consortium name="The Broad Institute Genome Sequencing Center for Infectious Disease"/>
            <person name="Wu L."/>
            <person name="Ma J."/>
        </authorList>
    </citation>
    <scope>NUCLEOTIDE SEQUENCE [LARGE SCALE GENOMIC DNA]</scope>
    <source>
        <strain evidence="4">CGMCC 1.14966</strain>
    </source>
</reference>
<dbReference type="Gene3D" id="3.40.30.10">
    <property type="entry name" value="Glutaredoxin"/>
    <property type="match status" value="1"/>
</dbReference>
<dbReference type="InterPro" id="IPR013766">
    <property type="entry name" value="Thioredoxin_domain"/>
</dbReference>
<feature type="signal peptide" evidence="1">
    <location>
        <begin position="1"/>
        <end position="19"/>
    </location>
</feature>
<keyword evidence="1" id="KW-0732">Signal</keyword>
<gene>
    <name evidence="3" type="ORF">GCM10011495_38500</name>
</gene>
<dbReference type="Pfam" id="PF00578">
    <property type="entry name" value="AhpC-TSA"/>
    <property type="match status" value="1"/>
</dbReference>
<evidence type="ECO:0000259" key="2">
    <source>
        <dbReference type="PROSITE" id="PS51352"/>
    </source>
</evidence>
<evidence type="ECO:0000313" key="4">
    <source>
        <dbReference type="Proteomes" id="UP000637774"/>
    </source>
</evidence>
<organism evidence="3 4">
    <name type="scientific">Hymenobacter frigidus</name>
    <dbReference type="NCBI Taxonomy" id="1524095"/>
    <lineage>
        <taxon>Bacteria</taxon>
        <taxon>Pseudomonadati</taxon>
        <taxon>Bacteroidota</taxon>
        <taxon>Cytophagia</taxon>
        <taxon>Cytophagales</taxon>
        <taxon>Hymenobacteraceae</taxon>
        <taxon>Hymenobacter</taxon>
    </lineage>
</organism>
<sequence length="476" mass="52348">MRFLYCWCLIAAAQAQSTAARPMPLQHPPGATVVSGHLDHAPAGDTVRLWYGNQQVKTPLGPTGDFRLVVAGLRSASAASLSYARQRTPLYLRPGDQLRLALDFPRFDETVRYTGRGAAANNYLAQALWRFQGSPARPHPQQQMTPATTPAHMRRVADAFRRQQRAFLAAYAAAHPLPPAFQRQAALDIDLERARVLLDYPGYRRAVAKQAAALPAGYYDFLRQLPRPQLDAQATREPVLRFLSAYGGRLLPDGPLRADPAAARRLYALATADLGPGRARDWALYQVLTFQLRDNLPAVFAAYPAFQAHTRDTFLLRTMRQLLLAQQRLQPGQPAPPFTLANHEGRPVSLADFRGKVVYLDFWGTWCAPCRQELPASVRLAQQFAGRGVVFVSVAVNDPEQKWQQVLAAERLTALGQVQLRSADAAVPTAYQVGAYPTYLLIGRDGRIRLAAAPRPSDGAAAVAAIEQALAEPPKD</sequence>
<dbReference type="InterPro" id="IPR000866">
    <property type="entry name" value="AhpC/TSA"/>
</dbReference>
<dbReference type="SUPFAM" id="SSF52833">
    <property type="entry name" value="Thioredoxin-like"/>
    <property type="match status" value="1"/>
</dbReference>
<proteinExistence type="predicted"/>
<comment type="caution">
    <text evidence="3">The sequence shown here is derived from an EMBL/GenBank/DDBJ whole genome shotgun (WGS) entry which is preliminary data.</text>
</comment>
<evidence type="ECO:0000256" key="1">
    <source>
        <dbReference type="SAM" id="SignalP"/>
    </source>
</evidence>
<feature type="chain" id="PRO_5046420325" description="Thioredoxin domain-containing protein" evidence="1">
    <location>
        <begin position="20"/>
        <end position="476"/>
    </location>
</feature>
<accession>A0ABQ2AJ36</accession>
<keyword evidence="4" id="KW-1185">Reference proteome</keyword>
<evidence type="ECO:0000313" key="3">
    <source>
        <dbReference type="EMBL" id="GGH91114.1"/>
    </source>
</evidence>
<dbReference type="CDD" id="cd02966">
    <property type="entry name" value="TlpA_like_family"/>
    <property type="match status" value="1"/>
</dbReference>
<protein>
    <recommendedName>
        <fullName evidence="2">Thioredoxin domain-containing protein</fullName>
    </recommendedName>
</protein>
<dbReference type="Proteomes" id="UP000637774">
    <property type="component" value="Unassembled WGS sequence"/>
</dbReference>
<dbReference type="PANTHER" id="PTHR42852:SF13">
    <property type="entry name" value="PROTEIN DIPZ"/>
    <property type="match status" value="1"/>
</dbReference>